<sequence length="170" mass="18772">MAVFDLSCNRFSGEIPMEMMDLVGLQSLKLSGNQLTGNIPDNVGRLAHLETLDLSSNHLTGAIPTSITLLSSLSSLNLSYNNLSGAIPTCGFPLPAKCPADEPPQQSPQAGVDSDMFELYLSMGVGYVVVLWGTCALFLFKKSWRMAYFCFFDDVADKFFVAKERLRRWM</sequence>
<dbReference type="Proteomes" id="UP000243459">
    <property type="component" value="Chromosome 10"/>
</dbReference>
<keyword evidence="4" id="KW-0732">Signal</keyword>
<organism evidence="10 11">
    <name type="scientific">Asparagus officinalis</name>
    <name type="common">Garden asparagus</name>
    <dbReference type="NCBI Taxonomy" id="4686"/>
    <lineage>
        <taxon>Eukaryota</taxon>
        <taxon>Viridiplantae</taxon>
        <taxon>Streptophyta</taxon>
        <taxon>Embryophyta</taxon>
        <taxon>Tracheophyta</taxon>
        <taxon>Spermatophyta</taxon>
        <taxon>Magnoliopsida</taxon>
        <taxon>Liliopsida</taxon>
        <taxon>Asparagales</taxon>
        <taxon>Asparagaceae</taxon>
        <taxon>Asparagoideae</taxon>
        <taxon>Asparagus</taxon>
    </lineage>
</organism>
<evidence type="ECO:0000256" key="8">
    <source>
        <dbReference type="ARBA" id="ARBA00023180"/>
    </source>
</evidence>
<evidence type="ECO:0000256" key="6">
    <source>
        <dbReference type="ARBA" id="ARBA00022989"/>
    </source>
</evidence>
<dbReference type="PRINTS" id="PR00019">
    <property type="entry name" value="LEURICHRPT"/>
</dbReference>
<reference evidence="11" key="1">
    <citation type="journal article" date="2017" name="Nat. Commun.">
        <title>The asparagus genome sheds light on the origin and evolution of a young Y chromosome.</title>
        <authorList>
            <person name="Harkess A."/>
            <person name="Zhou J."/>
            <person name="Xu C."/>
            <person name="Bowers J.E."/>
            <person name="Van der Hulst R."/>
            <person name="Ayyampalayam S."/>
            <person name="Mercati F."/>
            <person name="Riccardi P."/>
            <person name="McKain M.R."/>
            <person name="Kakrana A."/>
            <person name="Tang H."/>
            <person name="Ray J."/>
            <person name="Groenendijk J."/>
            <person name="Arikit S."/>
            <person name="Mathioni S.M."/>
            <person name="Nakano M."/>
            <person name="Shan H."/>
            <person name="Telgmann-Rauber A."/>
            <person name="Kanno A."/>
            <person name="Yue Z."/>
            <person name="Chen H."/>
            <person name="Li W."/>
            <person name="Chen Y."/>
            <person name="Xu X."/>
            <person name="Zhang Y."/>
            <person name="Luo S."/>
            <person name="Chen H."/>
            <person name="Gao J."/>
            <person name="Mao Z."/>
            <person name="Pires J.C."/>
            <person name="Luo M."/>
            <person name="Kudrna D."/>
            <person name="Wing R.A."/>
            <person name="Meyers B.C."/>
            <person name="Yi K."/>
            <person name="Kong H."/>
            <person name="Lavrijsen P."/>
            <person name="Sunseri F."/>
            <person name="Falavigna A."/>
            <person name="Ye Y."/>
            <person name="Leebens-Mack J.H."/>
            <person name="Chen G."/>
        </authorList>
    </citation>
    <scope>NUCLEOTIDE SEQUENCE [LARGE SCALE GENOMIC DNA]</scope>
    <source>
        <strain evidence="11">cv. DH0086</strain>
    </source>
</reference>
<evidence type="ECO:0000313" key="11">
    <source>
        <dbReference type="Proteomes" id="UP000243459"/>
    </source>
</evidence>
<dbReference type="PANTHER" id="PTHR48063">
    <property type="entry name" value="LRR RECEPTOR-LIKE KINASE"/>
    <property type="match status" value="1"/>
</dbReference>
<dbReference type="OMA" id="WRIAYFW"/>
<dbReference type="Gene3D" id="3.80.10.10">
    <property type="entry name" value="Ribonuclease Inhibitor"/>
    <property type="match status" value="1"/>
</dbReference>
<dbReference type="Gramene" id="ONK57041">
    <property type="protein sequence ID" value="ONK57041"/>
    <property type="gene ID" value="A4U43_C10F15990"/>
</dbReference>
<evidence type="ECO:0000256" key="3">
    <source>
        <dbReference type="ARBA" id="ARBA00022692"/>
    </source>
</evidence>
<keyword evidence="5" id="KW-0677">Repeat</keyword>
<evidence type="ECO:0000256" key="9">
    <source>
        <dbReference type="SAM" id="Phobius"/>
    </source>
</evidence>
<accession>A0A5P1E331</accession>
<evidence type="ECO:0000256" key="2">
    <source>
        <dbReference type="ARBA" id="ARBA00022614"/>
    </source>
</evidence>
<keyword evidence="7 9" id="KW-0472">Membrane</keyword>
<evidence type="ECO:0000256" key="1">
    <source>
        <dbReference type="ARBA" id="ARBA00004479"/>
    </source>
</evidence>
<gene>
    <name evidence="10" type="ORF">A4U43_C10F15990</name>
</gene>
<dbReference type="SUPFAM" id="SSF52058">
    <property type="entry name" value="L domain-like"/>
    <property type="match status" value="1"/>
</dbReference>
<dbReference type="PROSITE" id="PS51450">
    <property type="entry name" value="LRR"/>
    <property type="match status" value="1"/>
</dbReference>
<evidence type="ECO:0000256" key="4">
    <source>
        <dbReference type="ARBA" id="ARBA00022729"/>
    </source>
</evidence>
<evidence type="ECO:0000313" key="10">
    <source>
        <dbReference type="EMBL" id="ONK57041.1"/>
    </source>
</evidence>
<dbReference type="InterPro" id="IPR046956">
    <property type="entry name" value="RLP23-like"/>
</dbReference>
<dbReference type="InterPro" id="IPR001611">
    <property type="entry name" value="Leu-rich_rpt"/>
</dbReference>
<dbReference type="PANTHER" id="PTHR48063:SF90">
    <property type="entry name" value="OS11G0565920 PROTEIN"/>
    <property type="match status" value="1"/>
</dbReference>
<evidence type="ECO:0000256" key="7">
    <source>
        <dbReference type="ARBA" id="ARBA00023136"/>
    </source>
</evidence>
<dbReference type="EMBL" id="CM007390">
    <property type="protein sequence ID" value="ONK57041.1"/>
    <property type="molecule type" value="Genomic_DNA"/>
</dbReference>
<comment type="subcellular location">
    <subcellularLocation>
        <location evidence="1">Membrane</location>
        <topology evidence="1">Single-pass type I membrane protein</topology>
    </subcellularLocation>
</comment>
<evidence type="ECO:0008006" key="12">
    <source>
        <dbReference type="Google" id="ProtNLM"/>
    </source>
</evidence>
<protein>
    <recommendedName>
        <fullName evidence="12">Leucine-rich repeat-containing N-terminal plant-type domain-containing protein</fullName>
    </recommendedName>
</protein>
<keyword evidence="11" id="KW-1185">Reference proteome</keyword>
<dbReference type="AlphaFoldDB" id="A0A5P1E331"/>
<feature type="transmembrane region" description="Helical" evidence="9">
    <location>
        <begin position="119"/>
        <end position="140"/>
    </location>
</feature>
<dbReference type="Pfam" id="PF13855">
    <property type="entry name" value="LRR_8"/>
    <property type="match status" value="1"/>
</dbReference>
<name>A0A5P1E331_ASPOF</name>
<keyword evidence="2" id="KW-0433">Leucine-rich repeat</keyword>
<dbReference type="FunFam" id="3.80.10.10:FF:000041">
    <property type="entry name" value="LRR receptor-like serine/threonine-protein kinase ERECTA"/>
    <property type="match status" value="1"/>
</dbReference>
<proteinExistence type="predicted"/>
<keyword evidence="8" id="KW-0325">Glycoprotein</keyword>
<dbReference type="InterPro" id="IPR032675">
    <property type="entry name" value="LRR_dom_sf"/>
</dbReference>
<evidence type="ECO:0000256" key="5">
    <source>
        <dbReference type="ARBA" id="ARBA00022737"/>
    </source>
</evidence>
<keyword evidence="3 9" id="KW-0812">Transmembrane</keyword>
<dbReference type="GO" id="GO:0016020">
    <property type="term" value="C:membrane"/>
    <property type="evidence" value="ECO:0007669"/>
    <property type="project" value="UniProtKB-SubCell"/>
</dbReference>
<keyword evidence="6 9" id="KW-1133">Transmembrane helix</keyword>